<reference evidence="1" key="2">
    <citation type="submission" date="2014-07" db="EMBL/GenBank/DDBJ databases">
        <authorList>
            <person name="Hull J."/>
        </authorList>
    </citation>
    <scope>NUCLEOTIDE SEQUENCE</scope>
</reference>
<reference evidence="2" key="3">
    <citation type="submission" date="2014-09" db="EMBL/GenBank/DDBJ databases">
        <authorList>
            <person name="Magalhaes I.L.F."/>
            <person name="Oliveira U."/>
            <person name="Santos F.R."/>
            <person name="Vidigal T.H.D.A."/>
            <person name="Brescovit A.D."/>
            <person name="Santos A.J."/>
        </authorList>
    </citation>
    <scope>NUCLEOTIDE SEQUENCE</scope>
</reference>
<reference evidence="1" key="1">
    <citation type="journal article" date="2014" name="PLoS ONE">
        <title>Transcriptome-Based Identification of ABC Transporters in the Western Tarnished Plant Bug Lygus hesperus.</title>
        <authorList>
            <person name="Hull J.J."/>
            <person name="Chaney K."/>
            <person name="Geib S.M."/>
            <person name="Fabrick J.A."/>
            <person name="Brent C.S."/>
            <person name="Walsh D."/>
            <person name="Lavine L.C."/>
        </authorList>
    </citation>
    <scope>NUCLEOTIDE SEQUENCE</scope>
</reference>
<sequence>MSQHERSPATGVSLAGMLSRYMTGGRSSATEMAKKINSAIREIQNNSRTVLIESIRTYIALVIKLFVNNRFAPLTKWDLVEQLKRQLIGRFDDTSLRYALFVGWSIGLICLRPPTRISLNTDYFLPRRHPRGPKQVMG</sequence>
<organism evidence="1">
    <name type="scientific">Lygus hesperus</name>
    <name type="common">Western plant bug</name>
    <dbReference type="NCBI Taxonomy" id="30085"/>
    <lineage>
        <taxon>Eukaryota</taxon>
        <taxon>Metazoa</taxon>
        <taxon>Ecdysozoa</taxon>
        <taxon>Arthropoda</taxon>
        <taxon>Hexapoda</taxon>
        <taxon>Insecta</taxon>
        <taxon>Pterygota</taxon>
        <taxon>Neoptera</taxon>
        <taxon>Paraneoptera</taxon>
        <taxon>Hemiptera</taxon>
        <taxon>Heteroptera</taxon>
        <taxon>Panheteroptera</taxon>
        <taxon>Cimicomorpha</taxon>
        <taxon>Miridae</taxon>
        <taxon>Mirini</taxon>
        <taxon>Lygus</taxon>
    </lineage>
</organism>
<dbReference type="EMBL" id="GBHO01016361">
    <property type="protein sequence ID" value="JAG27243.1"/>
    <property type="molecule type" value="Transcribed_RNA"/>
</dbReference>
<accession>A0A0A9Y816</accession>
<proteinExistence type="predicted"/>
<protein>
    <submittedName>
        <fullName evidence="1">V-type ATP synthase beta chain</fullName>
    </submittedName>
</protein>
<evidence type="ECO:0000313" key="2">
    <source>
        <dbReference type="EMBL" id="JAG61970.1"/>
    </source>
</evidence>
<name>A0A0A9Y816_LYGHE</name>
<dbReference type="AlphaFoldDB" id="A0A0A9Y816"/>
<gene>
    <name evidence="1" type="primary">atpB_2</name>
    <name evidence="1" type="ORF">CM83_100473</name>
</gene>
<dbReference type="EMBL" id="GBRD01003851">
    <property type="protein sequence ID" value="JAG61970.1"/>
    <property type="molecule type" value="Transcribed_RNA"/>
</dbReference>
<evidence type="ECO:0000313" key="1">
    <source>
        <dbReference type="EMBL" id="JAG27243.1"/>
    </source>
</evidence>